<dbReference type="AlphaFoldDB" id="A0A1G7X0N3"/>
<keyword evidence="1" id="KW-0732">Signal</keyword>
<dbReference type="PANTHER" id="PTHR11851:SF224">
    <property type="entry name" value="PROCESSING PROTEASE"/>
    <property type="match status" value="1"/>
</dbReference>
<dbReference type="Pfam" id="PF00675">
    <property type="entry name" value="Peptidase_M16"/>
    <property type="match status" value="1"/>
</dbReference>
<dbReference type="Gene3D" id="3.30.830.10">
    <property type="entry name" value="Metalloenzyme, LuxS/M16 peptidase-like"/>
    <property type="match status" value="2"/>
</dbReference>
<dbReference type="PANTHER" id="PTHR11851">
    <property type="entry name" value="METALLOPROTEASE"/>
    <property type="match status" value="1"/>
</dbReference>
<evidence type="ECO:0000259" key="3">
    <source>
        <dbReference type="Pfam" id="PF05193"/>
    </source>
</evidence>
<dbReference type="InterPro" id="IPR011765">
    <property type="entry name" value="Pept_M16_N"/>
</dbReference>
<protein>
    <submittedName>
        <fullName evidence="4">Predicted Zn-dependent peptidase</fullName>
    </submittedName>
</protein>
<dbReference type="GO" id="GO:0046872">
    <property type="term" value="F:metal ion binding"/>
    <property type="evidence" value="ECO:0007669"/>
    <property type="project" value="InterPro"/>
</dbReference>
<feature type="signal peptide" evidence="1">
    <location>
        <begin position="1"/>
        <end position="22"/>
    </location>
</feature>
<dbReference type="InterPro" id="IPR050361">
    <property type="entry name" value="MPP/UQCRC_Complex"/>
</dbReference>
<evidence type="ECO:0000256" key="1">
    <source>
        <dbReference type="SAM" id="SignalP"/>
    </source>
</evidence>
<reference evidence="5" key="1">
    <citation type="submission" date="2016-10" db="EMBL/GenBank/DDBJ databases">
        <authorList>
            <person name="Varghese N."/>
            <person name="Submissions S."/>
        </authorList>
    </citation>
    <scope>NUCLEOTIDE SEQUENCE [LARGE SCALE GENOMIC DNA]</scope>
    <source>
        <strain evidence="5">DSM 25329</strain>
    </source>
</reference>
<dbReference type="STRING" id="659014.SAMN04487996_1238"/>
<dbReference type="Pfam" id="PF05193">
    <property type="entry name" value="Peptidase_M16_C"/>
    <property type="match status" value="1"/>
</dbReference>
<evidence type="ECO:0000313" key="5">
    <source>
        <dbReference type="Proteomes" id="UP000198748"/>
    </source>
</evidence>
<dbReference type="SUPFAM" id="SSF63411">
    <property type="entry name" value="LuxS/MPP-like metallohydrolase"/>
    <property type="match status" value="2"/>
</dbReference>
<feature type="domain" description="Peptidase M16 C-terminal" evidence="3">
    <location>
        <begin position="193"/>
        <end position="370"/>
    </location>
</feature>
<organism evidence="4 5">
    <name type="scientific">Dyadobacter soli</name>
    <dbReference type="NCBI Taxonomy" id="659014"/>
    <lineage>
        <taxon>Bacteria</taxon>
        <taxon>Pseudomonadati</taxon>
        <taxon>Bacteroidota</taxon>
        <taxon>Cytophagia</taxon>
        <taxon>Cytophagales</taxon>
        <taxon>Spirosomataceae</taxon>
        <taxon>Dyadobacter</taxon>
    </lineage>
</organism>
<feature type="domain" description="Peptidase M16 N-terminal" evidence="2">
    <location>
        <begin position="49"/>
        <end position="185"/>
    </location>
</feature>
<accession>A0A1G7X0N3</accession>
<dbReference type="Proteomes" id="UP000198748">
    <property type="component" value="Unassembled WGS sequence"/>
</dbReference>
<sequence>MKYGMKNIMLLILALCAFAAKAQNNFKVPPFEKFKLKNGLTVYLMEQHEVPLINVSATFDAGSINDGERYGLASLTADALLFGTQKYTKAQIEEMTDYVGASLSTYASKDEAGLGASFAVKDQDKLFELIQQVLMYPVFDATEFDKHKQRTLLELAQAKESPRSVLGNYYNAFLFGNFPYATPTTGSKSTVEKIDVAAVKSFYQNNYTTGKGAIAIVGDFKTADMKKKVTALFDGWKTAPARMVKRVAPNLEFDKARVLLVNKDDARETTFMIGGKGIDYNSPDYVPVVVINTILGGRFTSWLNDALRVNSGLTYGAGSRFSRYKYAGTFGISTFTKNSTTVPAMDMALSVLDSLHKHGINEEILASAKAYVKGEFPPDYESSGALADLLTDMFTYNFDESFINTFQAKVDGLTVAQAKEIIATYFPKDKLQFVLVGKASEIKDQVKKYGELSEKQIKADGF</sequence>
<dbReference type="EMBL" id="FNAN01000023">
    <property type="protein sequence ID" value="SDG77716.1"/>
    <property type="molecule type" value="Genomic_DNA"/>
</dbReference>
<feature type="chain" id="PRO_5011500849" evidence="1">
    <location>
        <begin position="23"/>
        <end position="462"/>
    </location>
</feature>
<gene>
    <name evidence="4" type="ORF">SAMN04487996_1238</name>
</gene>
<dbReference type="InterPro" id="IPR007863">
    <property type="entry name" value="Peptidase_M16_C"/>
</dbReference>
<name>A0A1G7X0N3_9BACT</name>
<dbReference type="InterPro" id="IPR011249">
    <property type="entry name" value="Metalloenz_LuxS/M16"/>
</dbReference>
<evidence type="ECO:0000259" key="2">
    <source>
        <dbReference type="Pfam" id="PF00675"/>
    </source>
</evidence>
<evidence type="ECO:0000313" key="4">
    <source>
        <dbReference type="EMBL" id="SDG77716.1"/>
    </source>
</evidence>
<keyword evidence="5" id="KW-1185">Reference proteome</keyword>
<proteinExistence type="predicted"/>